<keyword evidence="3 6" id="KW-0731">Sigma factor</keyword>
<dbReference type="InterPro" id="IPR039425">
    <property type="entry name" value="RNA_pol_sigma-70-like"/>
</dbReference>
<dbReference type="InterPro" id="IPR013249">
    <property type="entry name" value="RNA_pol_sigma70_r4_t2"/>
</dbReference>
<evidence type="ECO:0000256" key="1">
    <source>
        <dbReference type="ARBA" id="ARBA00010641"/>
    </source>
</evidence>
<dbReference type="InterPro" id="IPR013325">
    <property type="entry name" value="RNA_pol_sigma_r2"/>
</dbReference>
<evidence type="ECO:0000256" key="2">
    <source>
        <dbReference type="ARBA" id="ARBA00023015"/>
    </source>
</evidence>
<evidence type="ECO:0000256" key="4">
    <source>
        <dbReference type="ARBA" id="ARBA00023125"/>
    </source>
</evidence>
<gene>
    <name evidence="9" type="ORF">ATK30_4894</name>
</gene>
<organism evidence="9 10">
    <name type="scientific">Amycolatopsis echigonensis</name>
    <dbReference type="NCBI Taxonomy" id="2576905"/>
    <lineage>
        <taxon>Bacteria</taxon>
        <taxon>Bacillati</taxon>
        <taxon>Actinomycetota</taxon>
        <taxon>Actinomycetes</taxon>
        <taxon>Pseudonocardiales</taxon>
        <taxon>Pseudonocardiaceae</taxon>
        <taxon>Amycolatopsis</taxon>
    </lineage>
</organism>
<evidence type="ECO:0000259" key="7">
    <source>
        <dbReference type="Pfam" id="PF04542"/>
    </source>
</evidence>
<dbReference type="Proteomes" id="UP000233750">
    <property type="component" value="Unassembled WGS sequence"/>
</dbReference>
<dbReference type="CDD" id="cd06171">
    <property type="entry name" value="Sigma70_r4"/>
    <property type="match status" value="1"/>
</dbReference>
<dbReference type="GO" id="GO:0016987">
    <property type="term" value="F:sigma factor activity"/>
    <property type="evidence" value="ECO:0007669"/>
    <property type="project" value="UniProtKB-KW"/>
</dbReference>
<proteinExistence type="inferred from homology"/>
<keyword evidence="5 6" id="KW-0804">Transcription</keyword>
<dbReference type="PROSITE" id="PS01063">
    <property type="entry name" value="SIGMA70_ECF"/>
    <property type="match status" value="1"/>
</dbReference>
<dbReference type="EMBL" id="PJMY01000003">
    <property type="protein sequence ID" value="PKV94025.1"/>
    <property type="molecule type" value="Genomic_DNA"/>
</dbReference>
<evidence type="ECO:0000313" key="9">
    <source>
        <dbReference type="EMBL" id="PKV94025.1"/>
    </source>
</evidence>
<dbReference type="PANTHER" id="PTHR43133">
    <property type="entry name" value="RNA POLYMERASE ECF-TYPE SIGMA FACTO"/>
    <property type="match status" value="1"/>
</dbReference>
<dbReference type="InterPro" id="IPR000838">
    <property type="entry name" value="RNA_pol_sigma70_ECF_CS"/>
</dbReference>
<dbReference type="GO" id="GO:0003677">
    <property type="term" value="F:DNA binding"/>
    <property type="evidence" value="ECO:0007669"/>
    <property type="project" value="UniProtKB-KW"/>
</dbReference>
<dbReference type="NCBIfam" id="TIGR02937">
    <property type="entry name" value="sigma70-ECF"/>
    <property type="match status" value="1"/>
</dbReference>
<dbReference type="InterPro" id="IPR013324">
    <property type="entry name" value="RNA_pol_sigma_r3/r4-like"/>
</dbReference>
<keyword evidence="2 6" id="KW-0805">Transcription regulation</keyword>
<dbReference type="SUPFAM" id="SSF88659">
    <property type="entry name" value="Sigma3 and sigma4 domains of RNA polymerase sigma factors"/>
    <property type="match status" value="1"/>
</dbReference>
<dbReference type="Pfam" id="PF04542">
    <property type="entry name" value="Sigma70_r2"/>
    <property type="match status" value="1"/>
</dbReference>
<feature type="domain" description="RNA polymerase sigma factor 70 region 4 type 2" evidence="8">
    <location>
        <begin position="115"/>
        <end position="165"/>
    </location>
</feature>
<dbReference type="Pfam" id="PF08281">
    <property type="entry name" value="Sigma70_r4_2"/>
    <property type="match status" value="1"/>
</dbReference>
<sequence>MAEVGTRGDTFARYVLPETDVLYRVARTLTGQPADAEDLVQETLLRAYRSMDRFDGEHPRAWLLTILRNAEHNRHRRRRPHLLDDPDQALDTLCDHHADDGNPEHLVVDQCFAAEVEDAFNALPDKYRQVIAIVDVEGLGYADAAEALNIPVGTVMSRLHRARTRIRRHLTTAAVTTPGGVS</sequence>
<dbReference type="PANTHER" id="PTHR43133:SF25">
    <property type="entry name" value="RNA POLYMERASE SIGMA FACTOR RFAY-RELATED"/>
    <property type="match status" value="1"/>
</dbReference>
<dbReference type="GO" id="GO:0006950">
    <property type="term" value="P:response to stress"/>
    <property type="evidence" value="ECO:0007669"/>
    <property type="project" value="UniProtKB-ARBA"/>
</dbReference>
<name>A0A2N3WJI8_9PSEU</name>
<comment type="similarity">
    <text evidence="1 6">Belongs to the sigma-70 factor family. ECF subfamily.</text>
</comment>
<dbReference type="Gene3D" id="1.10.10.10">
    <property type="entry name" value="Winged helix-like DNA-binding domain superfamily/Winged helix DNA-binding domain"/>
    <property type="match status" value="1"/>
</dbReference>
<dbReference type="GO" id="GO:0006352">
    <property type="term" value="P:DNA-templated transcription initiation"/>
    <property type="evidence" value="ECO:0007669"/>
    <property type="project" value="InterPro"/>
</dbReference>
<dbReference type="RefSeq" id="WP_013673446.1">
    <property type="nucleotide sequence ID" value="NZ_PJMY01000003.1"/>
</dbReference>
<reference evidence="9 10" key="1">
    <citation type="submission" date="2017-12" db="EMBL/GenBank/DDBJ databases">
        <title>Sequencing the genomes of 1000 Actinobacteria strains.</title>
        <authorList>
            <person name="Klenk H.-P."/>
        </authorList>
    </citation>
    <scope>NUCLEOTIDE SEQUENCE [LARGE SCALE GENOMIC DNA]</scope>
    <source>
        <strain evidence="9 10">DSM 45165</strain>
    </source>
</reference>
<dbReference type="InterPro" id="IPR036388">
    <property type="entry name" value="WH-like_DNA-bd_sf"/>
</dbReference>
<evidence type="ECO:0000256" key="3">
    <source>
        <dbReference type="ARBA" id="ARBA00023082"/>
    </source>
</evidence>
<accession>A0A2N3WJI8</accession>
<evidence type="ECO:0000256" key="5">
    <source>
        <dbReference type="ARBA" id="ARBA00023163"/>
    </source>
</evidence>
<keyword evidence="4 6" id="KW-0238">DNA-binding</keyword>
<keyword evidence="10" id="KW-1185">Reference proteome</keyword>
<dbReference type="AlphaFoldDB" id="A0A2N3WJI8"/>
<evidence type="ECO:0000259" key="8">
    <source>
        <dbReference type="Pfam" id="PF08281"/>
    </source>
</evidence>
<protein>
    <recommendedName>
        <fullName evidence="6">RNA polymerase sigma factor</fullName>
    </recommendedName>
</protein>
<dbReference type="Gene3D" id="1.10.1740.10">
    <property type="match status" value="1"/>
</dbReference>
<dbReference type="SUPFAM" id="SSF88946">
    <property type="entry name" value="Sigma2 domain of RNA polymerase sigma factors"/>
    <property type="match status" value="1"/>
</dbReference>
<evidence type="ECO:0000313" key="10">
    <source>
        <dbReference type="Proteomes" id="UP000233750"/>
    </source>
</evidence>
<evidence type="ECO:0000256" key="6">
    <source>
        <dbReference type="RuleBase" id="RU000716"/>
    </source>
</evidence>
<comment type="caution">
    <text evidence="9">The sequence shown here is derived from an EMBL/GenBank/DDBJ whole genome shotgun (WGS) entry which is preliminary data.</text>
</comment>
<dbReference type="InterPro" id="IPR014284">
    <property type="entry name" value="RNA_pol_sigma-70_dom"/>
</dbReference>
<feature type="domain" description="RNA polymerase sigma-70 region 2" evidence="7">
    <location>
        <begin position="21"/>
        <end position="79"/>
    </location>
</feature>
<dbReference type="InterPro" id="IPR007627">
    <property type="entry name" value="RNA_pol_sigma70_r2"/>
</dbReference>